<feature type="compositionally biased region" description="Polar residues" evidence="1">
    <location>
        <begin position="23"/>
        <end position="32"/>
    </location>
</feature>
<dbReference type="EMBL" id="JACMSC010000010">
    <property type="protein sequence ID" value="KAG6504193.1"/>
    <property type="molecule type" value="Genomic_DNA"/>
</dbReference>
<evidence type="ECO:0000313" key="4">
    <source>
        <dbReference type="Proteomes" id="UP000734854"/>
    </source>
</evidence>
<feature type="domain" description="WRKY19-like zinc finger" evidence="2">
    <location>
        <begin position="488"/>
        <end position="512"/>
    </location>
</feature>
<dbReference type="InterPro" id="IPR056866">
    <property type="entry name" value="Znf_WRKY19"/>
</dbReference>
<reference evidence="3 4" key="1">
    <citation type="submission" date="2020-08" db="EMBL/GenBank/DDBJ databases">
        <title>Plant Genome Project.</title>
        <authorList>
            <person name="Zhang R.-G."/>
        </authorList>
    </citation>
    <scope>NUCLEOTIDE SEQUENCE [LARGE SCALE GENOMIC DNA]</scope>
    <source>
        <tissue evidence="3">Rhizome</tissue>
    </source>
</reference>
<evidence type="ECO:0000313" key="3">
    <source>
        <dbReference type="EMBL" id="KAG6504193.1"/>
    </source>
</evidence>
<organism evidence="3 4">
    <name type="scientific">Zingiber officinale</name>
    <name type="common">Ginger</name>
    <name type="synonym">Amomum zingiber</name>
    <dbReference type="NCBI Taxonomy" id="94328"/>
    <lineage>
        <taxon>Eukaryota</taxon>
        <taxon>Viridiplantae</taxon>
        <taxon>Streptophyta</taxon>
        <taxon>Embryophyta</taxon>
        <taxon>Tracheophyta</taxon>
        <taxon>Spermatophyta</taxon>
        <taxon>Magnoliopsida</taxon>
        <taxon>Liliopsida</taxon>
        <taxon>Zingiberales</taxon>
        <taxon>Zingiberaceae</taxon>
        <taxon>Zingiber</taxon>
    </lineage>
</organism>
<comment type="caution">
    <text evidence="3">The sequence shown here is derived from an EMBL/GenBank/DDBJ whole genome shotgun (WGS) entry which is preliminary data.</text>
</comment>
<feature type="domain" description="WRKY19-like zinc finger" evidence="2">
    <location>
        <begin position="310"/>
        <end position="334"/>
    </location>
</feature>
<feature type="domain" description="WRKY19-like zinc finger" evidence="2">
    <location>
        <begin position="263"/>
        <end position="284"/>
    </location>
</feature>
<keyword evidence="4" id="KW-1185">Reference proteome</keyword>
<sequence>MVANKSVLSVDFTTNLPSFGFSRSMQLGGQRSTDAKTPLDPLSDLHDSTPNMERTTWEFKEFSEIKNSEYPLPGQSSSSSYVSKMSSTSVSTTSLVQETDEESSVNLELDMQLHLGSRNRNSLTPAKSSVNDLKAYPTGHPLDLQLSLSIGSSASALSSASSISDLKSNSLNNSAFAKPVVLSGNEEGSAAHFRIFGVRLQPCAANLETSISFSSAEKECTQADSTSIVLNGKSTTMQALNKPVTCTSGASNLQKRKNRINFCQFEGCTKGARGASGLCIAHGGGQRCQRLGCQKGAEGKTMYCKAHGGGRRCQHLGCTRSAEGRTDYCIAHGGGRRCNNPSCIRAARGKSGLCIRHGGGKRCQWESCTKSAEGSSGLCIAHGGGRRCHAKDCTKGAQGSTLFCKAHGGGKRCIFPECSKGAEGSTSFCKGHGGGKRCSYQGGGVCPKSVHGGTPFCVAHGGGKRCAISGCPRSARGRTSFCVGHGGGKRCHFKGCDKSAQGSTDFCKAHGGGRRCSWGHPGSSFGVGEPRCDKLARGKVGLCTAHSALVQDHCVHGGVMLGPITIPCPTPRKPETMKLENNDDDSVGCTNFDPKKTGHYLTSEYKHEISFPEGRVRGASLVAMLKISSEFGNNISDRGTATDSVASELDFRVLVVLMKSYYSYPLPSHFSSTKLRLSSEFGFSALSSDCSSTQKLRHPLLLFLFCAALSSDTETTPPSPPFCPLRRPLLRHRSVCVALSSDCRLRFSSVAALVS</sequence>
<dbReference type="PANTHER" id="PTHR31827">
    <property type="entry name" value="EMB|CAB89363.1"/>
    <property type="match status" value="1"/>
</dbReference>
<feature type="domain" description="WRKY19-like zinc finger" evidence="2">
    <location>
        <begin position="385"/>
        <end position="409"/>
    </location>
</feature>
<name>A0A8J5GN44_ZINOF</name>
<gene>
    <name evidence="3" type="ORF">ZIOFF_036524</name>
</gene>
<feature type="domain" description="WRKY19-like zinc finger" evidence="2">
    <location>
        <begin position="360"/>
        <end position="384"/>
    </location>
</feature>
<evidence type="ECO:0000259" key="2">
    <source>
        <dbReference type="Pfam" id="PF24906"/>
    </source>
</evidence>
<dbReference type="Proteomes" id="UP000734854">
    <property type="component" value="Unassembled WGS sequence"/>
</dbReference>
<accession>A0A8J5GN44</accession>
<dbReference type="AlphaFoldDB" id="A0A8J5GN44"/>
<dbReference type="Pfam" id="PF24906">
    <property type="entry name" value="Zf_WRKY19"/>
    <property type="match status" value="5"/>
</dbReference>
<protein>
    <recommendedName>
        <fullName evidence="2">WRKY19-like zinc finger domain-containing protein</fullName>
    </recommendedName>
</protein>
<evidence type="ECO:0000256" key="1">
    <source>
        <dbReference type="SAM" id="MobiDB-lite"/>
    </source>
</evidence>
<dbReference type="PANTHER" id="PTHR31827:SF40">
    <property type="entry name" value="F22C12.10"/>
    <property type="match status" value="1"/>
</dbReference>
<proteinExistence type="predicted"/>
<feature type="region of interest" description="Disordered" evidence="1">
    <location>
        <begin position="23"/>
        <end position="50"/>
    </location>
</feature>